<reference evidence="2" key="1">
    <citation type="journal article" date="2010" name="Genome Res.">
        <title>Population genomic sequencing of Coccidioides fungi reveals recent hybridization and transposon control.</title>
        <authorList>
            <person name="Neafsey D.E."/>
            <person name="Barker B.M."/>
            <person name="Sharpton T.J."/>
            <person name="Stajich J.E."/>
            <person name="Park D.J."/>
            <person name="Whiston E."/>
            <person name="Hung C.-Y."/>
            <person name="McMahan C."/>
            <person name="White J."/>
            <person name="Sykes S."/>
            <person name="Heiman D."/>
            <person name="Young S."/>
            <person name="Zeng Q."/>
            <person name="Abouelleil A."/>
            <person name="Aftuck L."/>
            <person name="Bessette D."/>
            <person name="Brown A."/>
            <person name="FitzGerald M."/>
            <person name="Lui A."/>
            <person name="Macdonald J.P."/>
            <person name="Priest M."/>
            <person name="Orbach M.J."/>
            <person name="Galgiani J.N."/>
            <person name="Kirkland T.N."/>
            <person name="Cole G.T."/>
            <person name="Birren B.W."/>
            <person name="Henn M.R."/>
            <person name="Taylor J.W."/>
            <person name="Rounsley S.D."/>
        </authorList>
    </citation>
    <scope>NUCLEOTIDE SEQUENCE [LARGE SCALE GENOMIC DNA]</scope>
    <source>
        <strain evidence="2">RMSCC 3703</strain>
    </source>
</reference>
<name>A0A0J8QTK9_COCIT</name>
<evidence type="ECO:0000313" key="2">
    <source>
        <dbReference type="Proteomes" id="UP000054559"/>
    </source>
</evidence>
<dbReference type="AlphaFoldDB" id="A0A0J8QTK9"/>
<sequence length="113" mass="12836">MHADDDVMSMRVWVRLLLAGGEEEEVGCQRCLRAMIMQALSVDMMCGGRFCASTPALKKVVKPPNFLGGQMHEDNGYDRKIICDPTEGPQKVQQWETLQQTRMLFNNEEIHPP</sequence>
<dbReference type="EMBL" id="DS268146">
    <property type="protein sequence ID" value="KMU76219.1"/>
    <property type="molecule type" value="Genomic_DNA"/>
</dbReference>
<organism evidence="1 2">
    <name type="scientific">Coccidioides immitis RMSCC 3703</name>
    <dbReference type="NCBI Taxonomy" id="454286"/>
    <lineage>
        <taxon>Eukaryota</taxon>
        <taxon>Fungi</taxon>
        <taxon>Dikarya</taxon>
        <taxon>Ascomycota</taxon>
        <taxon>Pezizomycotina</taxon>
        <taxon>Eurotiomycetes</taxon>
        <taxon>Eurotiomycetidae</taxon>
        <taxon>Onygenales</taxon>
        <taxon>Onygenaceae</taxon>
        <taxon>Coccidioides</taxon>
    </lineage>
</organism>
<evidence type="ECO:0000313" key="1">
    <source>
        <dbReference type="EMBL" id="KMU76219.1"/>
    </source>
</evidence>
<dbReference type="Proteomes" id="UP000054559">
    <property type="component" value="Unassembled WGS sequence"/>
</dbReference>
<accession>A0A0J8QTK9</accession>
<gene>
    <name evidence="1" type="ORF">CISG_05587</name>
</gene>
<proteinExistence type="predicted"/>
<protein>
    <submittedName>
        <fullName evidence="1">Uncharacterized protein</fullName>
    </submittedName>
</protein>